<evidence type="ECO:0000313" key="2">
    <source>
        <dbReference type="Proteomes" id="UP000789759"/>
    </source>
</evidence>
<dbReference type="PANTHER" id="PTHR35373:SF2">
    <property type="entry name" value="PROTEIN DPCD"/>
    <property type="match status" value="1"/>
</dbReference>
<proteinExistence type="predicted"/>
<evidence type="ECO:0000313" key="1">
    <source>
        <dbReference type="EMBL" id="CAG8566264.1"/>
    </source>
</evidence>
<organism evidence="1 2">
    <name type="scientific">Cetraspora pellucida</name>
    <dbReference type="NCBI Taxonomy" id="1433469"/>
    <lineage>
        <taxon>Eukaryota</taxon>
        <taxon>Fungi</taxon>
        <taxon>Fungi incertae sedis</taxon>
        <taxon>Mucoromycota</taxon>
        <taxon>Glomeromycotina</taxon>
        <taxon>Glomeromycetes</taxon>
        <taxon>Diversisporales</taxon>
        <taxon>Gigasporaceae</taxon>
        <taxon>Cetraspora</taxon>
    </lineage>
</organism>
<accession>A0A9N9FVW0</accession>
<keyword evidence="2" id="KW-1185">Reference proteome</keyword>
<dbReference type="PANTHER" id="PTHR35373">
    <property type="entry name" value="PROTEIN CBG16894"/>
    <property type="match status" value="1"/>
</dbReference>
<protein>
    <submittedName>
        <fullName evidence="1">15590_t:CDS:1</fullName>
    </submittedName>
</protein>
<name>A0A9N9FVW0_9GLOM</name>
<dbReference type="EMBL" id="CAJVQA010003097">
    <property type="protein sequence ID" value="CAG8566264.1"/>
    <property type="molecule type" value="Genomic_DNA"/>
</dbReference>
<dbReference type="OrthoDB" id="2321699at2759"/>
<comment type="caution">
    <text evidence="1">The sequence shown here is derived from an EMBL/GenBank/DDBJ whole genome shotgun (WGS) entry which is preliminary data.</text>
</comment>
<dbReference type="AlphaFoldDB" id="A0A9N9FVW0"/>
<reference evidence="1" key="1">
    <citation type="submission" date="2021-06" db="EMBL/GenBank/DDBJ databases">
        <authorList>
            <person name="Kallberg Y."/>
            <person name="Tangrot J."/>
            <person name="Rosling A."/>
        </authorList>
    </citation>
    <scope>NUCLEOTIDE SEQUENCE</scope>
    <source>
        <strain evidence="1">FL966</strain>
    </source>
</reference>
<dbReference type="Proteomes" id="UP000789759">
    <property type="component" value="Unassembled WGS sequence"/>
</dbReference>
<sequence length="115" mass="13151">MTELTLYSDKYIIVTSNNLTIKDYYFPFGISFTIPLTEIISVDTAEELSLGFWAIKGWGMAFSNIWFAFDLKRHFISKSKIGVVKVQNHGIRKGFSVEDDMGIDTLKTAWRDANN</sequence>
<gene>
    <name evidence="1" type="ORF">CPELLU_LOCUS5441</name>
</gene>